<dbReference type="InterPro" id="IPR027417">
    <property type="entry name" value="P-loop_NTPase"/>
</dbReference>
<dbReference type="InterPro" id="IPR036388">
    <property type="entry name" value="WH-like_DNA-bd_sf"/>
</dbReference>
<dbReference type="Pfam" id="PF03704">
    <property type="entry name" value="BTAD"/>
    <property type="match status" value="1"/>
</dbReference>
<dbReference type="PANTHER" id="PTHR35807:SF1">
    <property type="entry name" value="TRANSCRIPTIONAL REGULATOR REDD"/>
    <property type="match status" value="1"/>
</dbReference>
<gene>
    <name evidence="8" type="ORF">ACFSJG_00910</name>
</gene>
<dbReference type="Proteomes" id="UP001597286">
    <property type="component" value="Unassembled WGS sequence"/>
</dbReference>
<organism evidence="8 9">
    <name type="scientific">Rhodococcus gannanensis</name>
    <dbReference type="NCBI Taxonomy" id="1960308"/>
    <lineage>
        <taxon>Bacteria</taxon>
        <taxon>Bacillati</taxon>
        <taxon>Actinomycetota</taxon>
        <taxon>Actinomycetes</taxon>
        <taxon>Mycobacteriales</taxon>
        <taxon>Nocardiaceae</taxon>
        <taxon>Rhodococcus</taxon>
    </lineage>
</organism>
<evidence type="ECO:0000256" key="3">
    <source>
        <dbReference type="ARBA" id="ARBA00023125"/>
    </source>
</evidence>
<dbReference type="InterPro" id="IPR001867">
    <property type="entry name" value="OmpR/PhoB-type_DNA-bd"/>
</dbReference>
<keyword evidence="2" id="KW-0805">Transcription regulation</keyword>
<protein>
    <submittedName>
        <fullName evidence="8">BTAD domain-containing putative transcriptional regulator</fullName>
    </submittedName>
</protein>
<feature type="region of interest" description="Disordered" evidence="6">
    <location>
        <begin position="254"/>
        <end position="278"/>
    </location>
</feature>
<evidence type="ECO:0000256" key="1">
    <source>
        <dbReference type="ARBA" id="ARBA00005820"/>
    </source>
</evidence>
<feature type="domain" description="OmpR/PhoB-type" evidence="7">
    <location>
        <begin position="1"/>
        <end position="105"/>
    </location>
</feature>
<dbReference type="InterPro" id="IPR011990">
    <property type="entry name" value="TPR-like_helical_dom_sf"/>
</dbReference>
<dbReference type="Pfam" id="PF13191">
    <property type="entry name" value="AAA_16"/>
    <property type="match status" value="1"/>
</dbReference>
<dbReference type="CDD" id="cd15831">
    <property type="entry name" value="BTAD"/>
    <property type="match status" value="1"/>
</dbReference>
<dbReference type="SUPFAM" id="SSF52540">
    <property type="entry name" value="P-loop containing nucleoside triphosphate hydrolases"/>
    <property type="match status" value="1"/>
</dbReference>
<dbReference type="Gene3D" id="1.10.10.10">
    <property type="entry name" value="Winged helix-like DNA-binding domain superfamily/Winged helix DNA-binding domain"/>
    <property type="match status" value="1"/>
</dbReference>
<dbReference type="PROSITE" id="PS51755">
    <property type="entry name" value="OMPR_PHOB"/>
    <property type="match status" value="1"/>
</dbReference>
<dbReference type="Gene3D" id="1.25.40.10">
    <property type="entry name" value="Tetratricopeptide repeat domain"/>
    <property type="match status" value="2"/>
</dbReference>
<keyword evidence="9" id="KW-1185">Reference proteome</keyword>
<evidence type="ECO:0000256" key="4">
    <source>
        <dbReference type="ARBA" id="ARBA00023163"/>
    </source>
</evidence>
<dbReference type="InterPro" id="IPR041664">
    <property type="entry name" value="AAA_16"/>
</dbReference>
<dbReference type="InterPro" id="IPR016032">
    <property type="entry name" value="Sig_transdc_resp-reg_C-effctor"/>
</dbReference>
<dbReference type="PANTHER" id="PTHR35807">
    <property type="entry name" value="TRANSCRIPTIONAL REGULATOR REDD-RELATED"/>
    <property type="match status" value="1"/>
</dbReference>
<keyword evidence="4" id="KW-0804">Transcription</keyword>
<accession>A0ABW4P196</accession>
<proteinExistence type="inferred from homology"/>
<dbReference type="InterPro" id="IPR051677">
    <property type="entry name" value="AfsR-DnrI-RedD_regulator"/>
</dbReference>
<evidence type="ECO:0000313" key="8">
    <source>
        <dbReference type="EMBL" id="MFD1810760.1"/>
    </source>
</evidence>
<feature type="compositionally biased region" description="Pro residues" evidence="6">
    <location>
        <begin position="255"/>
        <end position="272"/>
    </location>
</feature>
<name>A0ABW4P196_9NOCA</name>
<evidence type="ECO:0000256" key="5">
    <source>
        <dbReference type="PROSITE-ProRule" id="PRU01091"/>
    </source>
</evidence>
<dbReference type="SMART" id="SM01043">
    <property type="entry name" value="BTAD"/>
    <property type="match status" value="1"/>
</dbReference>
<evidence type="ECO:0000256" key="2">
    <source>
        <dbReference type="ARBA" id="ARBA00023015"/>
    </source>
</evidence>
<dbReference type="RefSeq" id="WP_378483314.1">
    <property type="nucleotide sequence ID" value="NZ_JBHUFB010000001.1"/>
</dbReference>
<dbReference type="SUPFAM" id="SSF46894">
    <property type="entry name" value="C-terminal effector domain of the bipartite response regulators"/>
    <property type="match status" value="1"/>
</dbReference>
<dbReference type="SUPFAM" id="SSF48452">
    <property type="entry name" value="TPR-like"/>
    <property type="match status" value="1"/>
</dbReference>
<evidence type="ECO:0000259" key="7">
    <source>
        <dbReference type="PROSITE" id="PS51755"/>
    </source>
</evidence>
<comment type="similarity">
    <text evidence="1">Belongs to the AfsR/DnrI/RedD regulatory family.</text>
</comment>
<evidence type="ECO:0000256" key="6">
    <source>
        <dbReference type="SAM" id="MobiDB-lite"/>
    </source>
</evidence>
<evidence type="ECO:0000313" key="9">
    <source>
        <dbReference type="Proteomes" id="UP001597286"/>
    </source>
</evidence>
<dbReference type="SMART" id="SM00862">
    <property type="entry name" value="Trans_reg_C"/>
    <property type="match status" value="1"/>
</dbReference>
<sequence>MYVRVLGSMHAETGDGELELGGPRQLELGGPRQRALLTLLLVARGAVVSVDRLVEDLWQGEPPPRALGALQAYVSNLRRILEPDRPPRAPATILVSRAPGYCVVLGDGDVDAWRFESLLRDSDHEDAHERRRILEDALDLWRGDALAEFAAHDWAAPEVARLEELRLVARERLAAALLDTGDAASATAEADALTRTHPLREEPWRLLALALHAGGRQADALAALRRARSVLLDELGLDPGPALQELESDLLAQRIPPPRPASRPVPTSPSTPAPEQQGKRWFVGRRAELDTVRCAAATLSDRSRVVLVTAEAGGGKSALLHRLRVELDTHRVLVGRCPEAEGAPAAWAWVEVLRALAAEVEPGDRSVALAPLLDDRLIASPEASSSAYGRFLLHRAVTDWLAGAARDRPLAVFLDDVHRADVETLALLTRVAEEVPLLLVVAYRPDETTADLDAALAALAPLAPERVRLGGLTGDDAAALVREVTGADPDGATVAVLTERTGGNPFYLRESARLLGSEGELVATSEVPAGVRDVLRRRFARLPEVTVSVLRLLAVIGRQADVEVLVRSAELDEDETLDAVDAGVVAGLLVEPDASTVRFTHALVRDTLLGDLSQARRSRWHRRVAEAIERVRPQDSAALAHHFGAALSSSTARRAADHALDAARQAESRFAHDAAAVHYEQALTAMDRLPGGGDVDERVDILARLSRSHLVSGAAGPARETRIRALSVAETAGRDDLVVRSLTAWDIPTPWINRPYGVIDAPVVAAIERTLTLPGLTDDQRCRLLVILVDEVYGEDDARTEAAGVEAESLARRLGDPHLLGLALNSRLALRHGALPAAARAGIADEMLTLGADEDRAVFALIANYSALQMAFARGDFATGRRHLQHNETLAKRYGWKQAQASNSMTHGMEAHAAGDLDAAEDHYRRAHREFLEHGELDADGIFLLALFSLAVTRGRVGEYEDLIRALDTEARDVLVDPLTLALVANGKAAEVQPYRVGLRPVRSDFFHSFLLTQRGIAVAALGSRDEAEGLYPQLAQYAGQLGGADTGAFTMGPVDTVLGDLALLRGRPDDAAAHAKTALELAERCGCPQWIEAARSRL</sequence>
<reference evidence="9" key="1">
    <citation type="journal article" date="2019" name="Int. J. Syst. Evol. Microbiol.">
        <title>The Global Catalogue of Microorganisms (GCM) 10K type strain sequencing project: providing services to taxonomists for standard genome sequencing and annotation.</title>
        <authorList>
            <consortium name="The Broad Institute Genomics Platform"/>
            <consortium name="The Broad Institute Genome Sequencing Center for Infectious Disease"/>
            <person name="Wu L."/>
            <person name="Ma J."/>
        </authorList>
    </citation>
    <scope>NUCLEOTIDE SEQUENCE [LARGE SCALE GENOMIC DNA]</scope>
    <source>
        <strain evidence="9">DT72</strain>
    </source>
</reference>
<dbReference type="InterPro" id="IPR005158">
    <property type="entry name" value="BTAD"/>
</dbReference>
<dbReference type="Pfam" id="PF00486">
    <property type="entry name" value="Trans_reg_C"/>
    <property type="match status" value="1"/>
</dbReference>
<dbReference type="EMBL" id="JBHUFB010000001">
    <property type="protein sequence ID" value="MFD1810760.1"/>
    <property type="molecule type" value="Genomic_DNA"/>
</dbReference>
<keyword evidence="3 5" id="KW-0238">DNA-binding</keyword>
<feature type="DNA-binding region" description="OmpR/PhoB-type" evidence="5">
    <location>
        <begin position="1"/>
        <end position="105"/>
    </location>
</feature>
<comment type="caution">
    <text evidence="8">The sequence shown here is derived from an EMBL/GenBank/DDBJ whole genome shotgun (WGS) entry which is preliminary data.</text>
</comment>